<dbReference type="Gene3D" id="3.40.50.2000">
    <property type="entry name" value="Glycogen Phosphorylase B"/>
    <property type="match status" value="2"/>
</dbReference>
<comment type="caution">
    <text evidence="3">The sequence shown here is derived from an EMBL/GenBank/DDBJ whole genome shotgun (WGS) entry which is preliminary data.</text>
</comment>
<keyword evidence="4" id="KW-1185">Reference proteome</keyword>
<dbReference type="CDD" id="cd03800">
    <property type="entry name" value="GT4_sucrose_synthase"/>
    <property type="match status" value="1"/>
</dbReference>
<dbReference type="SUPFAM" id="SSF53756">
    <property type="entry name" value="UDP-Glycosyltransferase/glycogen phosphorylase"/>
    <property type="match status" value="1"/>
</dbReference>
<evidence type="ECO:0000313" key="3">
    <source>
        <dbReference type="EMBL" id="RCH55318.1"/>
    </source>
</evidence>
<sequence length="432" mass="48491">MKFQNNHIAFISEHASPLAVLGGVDTGGQNVYVAQLARHLARQGYAVDVYTRRDSEDTPTIVEWVPGVRVIHIQAGPAQPVIKEELLQYMTEFKDNMIAFIVNRQLHYSLVHANFFMSALVAIGVKKELDIPFVVTFHALGHVRRIHQAEKDNFPEERLLIEQQAVQEADFVIAECPQDKEDLMKYYKAPENKITIIPCGFSATEFYPMDKEVARKITGLPQSEHIILQLGRMVPRKGVDNVILALGKLKQAGKKITLVIVGGESDNLQPESNPEYARLLSLAEQNGVVNRIIFTGRKNRSQLKYYYNAADVFITTPWYEPFGITPLEAMACGTPVIGSNVGGIKYSVANEETGWLVPPNNPAALADKLKEVLADASLLNRVSENAIERVNKYFTWHQVALQVSALYKSVHPVLSRNRLMYKLQVDRKDRAA</sequence>
<dbReference type="InterPro" id="IPR001296">
    <property type="entry name" value="Glyco_trans_1"/>
</dbReference>
<dbReference type="InterPro" id="IPR028098">
    <property type="entry name" value="Glyco_trans_4-like_N"/>
</dbReference>
<dbReference type="InterPro" id="IPR050194">
    <property type="entry name" value="Glycosyltransferase_grp1"/>
</dbReference>
<evidence type="ECO:0000313" key="4">
    <source>
        <dbReference type="Proteomes" id="UP000253209"/>
    </source>
</evidence>
<keyword evidence="3" id="KW-0808">Transferase</keyword>
<accession>A0A367GQG7</accession>
<organism evidence="3 4">
    <name type="scientific">Mucilaginibacter hurinus</name>
    <dbReference type="NCBI Taxonomy" id="2201324"/>
    <lineage>
        <taxon>Bacteria</taxon>
        <taxon>Pseudomonadati</taxon>
        <taxon>Bacteroidota</taxon>
        <taxon>Sphingobacteriia</taxon>
        <taxon>Sphingobacteriales</taxon>
        <taxon>Sphingobacteriaceae</taxon>
        <taxon>Mucilaginibacter</taxon>
    </lineage>
</organism>
<dbReference type="GO" id="GO:0016757">
    <property type="term" value="F:glycosyltransferase activity"/>
    <property type="evidence" value="ECO:0007669"/>
    <property type="project" value="InterPro"/>
</dbReference>
<name>A0A367GQG7_9SPHI</name>
<dbReference type="PANTHER" id="PTHR45947:SF3">
    <property type="entry name" value="SULFOQUINOVOSYL TRANSFERASE SQD2"/>
    <property type="match status" value="1"/>
</dbReference>
<dbReference type="Pfam" id="PF00534">
    <property type="entry name" value="Glycos_transf_1"/>
    <property type="match status" value="1"/>
</dbReference>
<reference evidence="3 4" key="1">
    <citation type="submission" date="2018-05" db="EMBL/GenBank/DDBJ databases">
        <title>Mucilaginibacter hurinus sp. nov., isolated from briquette warehouse soil.</title>
        <authorList>
            <person name="Choi L."/>
        </authorList>
    </citation>
    <scope>NUCLEOTIDE SEQUENCE [LARGE SCALE GENOMIC DNA]</scope>
    <source>
        <strain evidence="3 4">ZR32</strain>
    </source>
</reference>
<dbReference type="OrthoDB" id="9810929at2"/>
<evidence type="ECO:0000259" key="2">
    <source>
        <dbReference type="Pfam" id="PF13439"/>
    </source>
</evidence>
<proteinExistence type="predicted"/>
<gene>
    <name evidence="3" type="ORF">DJ568_09050</name>
</gene>
<dbReference type="Pfam" id="PF13439">
    <property type="entry name" value="Glyco_transf_4"/>
    <property type="match status" value="1"/>
</dbReference>
<dbReference type="PANTHER" id="PTHR45947">
    <property type="entry name" value="SULFOQUINOVOSYL TRANSFERASE SQD2"/>
    <property type="match status" value="1"/>
</dbReference>
<dbReference type="Proteomes" id="UP000253209">
    <property type="component" value="Unassembled WGS sequence"/>
</dbReference>
<dbReference type="AlphaFoldDB" id="A0A367GQG7"/>
<dbReference type="EMBL" id="QGDC01000004">
    <property type="protein sequence ID" value="RCH55318.1"/>
    <property type="molecule type" value="Genomic_DNA"/>
</dbReference>
<feature type="domain" description="Glycosyl transferase family 1" evidence="1">
    <location>
        <begin position="210"/>
        <end position="388"/>
    </location>
</feature>
<evidence type="ECO:0000259" key="1">
    <source>
        <dbReference type="Pfam" id="PF00534"/>
    </source>
</evidence>
<dbReference type="RefSeq" id="WP_114004940.1">
    <property type="nucleotide sequence ID" value="NZ_QGDC01000004.1"/>
</dbReference>
<feature type="domain" description="Glycosyltransferase subfamily 4-like N-terminal" evidence="2">
    <location>
        <begin position="27"/>
        <end position="201"/>
    </location>
</feature>
<protein>
    <submittedName>
        <fullName evidence="3">Glycosyltransferase family 1 protein</fullName>
    </submittedName>
</protein>